<proteinExistence type="inferred from homology"/>
<protein>
    <recommendedName>
        <fullName evidence="3 9">Gluconokinase</fullName>
        <ecNumber evidence="3 9">2.7.1.12</ecNumber>
    </recommendedName>
</protein>
<feature type="region of interest" description="Disordered" evidence="10">
    <location>
        <begin position="104"/>
        <end position="140"/>
    </location>
</feature>
<keyword evidence="6 9" id="KW-0418">Kinase</keyword>
<dbReference type="GO" id="GO:0005524">
    <property type="term" value="F:ATP binding"/>
    <property type="evidence" value="ECO:0007669"/>
    <property type="project" value="UniProtKB-KW"/>
</dbReference>
<sequence>MSPALLIVMGVSGCGKSTMGIALAKALGGSFQDADDLHPKSNVDKMSAGHPLTDADRIPWLTLVRYTAEQLSSTKTEGDNIIVIACSALKRSYRSILRGLSPESPGYLLPSEQSHSFSKSKSELRSPYTEESREEPSPSSDNRLKTYFLFIDGPRELLLRRMVARKGHFMKETMLDSQLTTLERPVLSPDSNEEGVDASLVEMML</sequence>
<evidence type="ECO:0000313" key="11">
    <source>
        <dbReference type="EMBL" id="KAF9519995.1"/>
    </source>
</evidence>
<evidence type="ECO:0000256" key="3">
    <source>
        <dbReference type="ARBA" id="ARBA00012054"/>
    </source>
</evidence>
<evidence type="ECO:0000256" key="10">
    <source>
        <dbReference type="SAM" id="MobiDB-lite"/>
    </source>
</evidence>
<dbReference type="NCBIfam" id="TIGR01313">
    <property type="entry name" value="therm_gnt_kin"/>
    <property type="match status" value="1"/>
</dbReference>
<keyword evidence="4 9" id="KW-0808">Transferase</keyword>
<dbReference type="CDD" id="cd02021">
    <property type="entry name" value="GntK"/>
    <property type="match status" value="1"/>
</dbReference>
<reference evidence="11" key="1">
    <citation type="journal article" date="2020" name="Nat. Commun.">
        <title>Large-scale genome sequencing of mycorrhizal fungi provides insights into the early evolution of symbiotic traits.</title>
        <authorList>
            <person name="Miyauchi S."/>
            <person name="Kiss E."/>
            <person name="Kuo A."/>
            <person name="Drula E."/>
            <person name="Kohler A."/>
            <person name="Sanchez-Garcia M."/>
            <person name="Morin E."/>
            <person name="Andreopoulos B."/>
            <person name="Barry K.W."/>
            <person name="Bonito G."/>
            <person name="Buee M."/>
            <person name="Carver A."/>
            <person name="Chen C."/>
            <person name="Cichocki N."/>
            <person name="Clum A."/>
            <person name="Culley D."/>
            <person name="Crous P.W."/>
            <person name="Fauchery L."/>
            <person name="Girlanda M."/>
            <person name="Hayes R.D."/>
            <person name="Keri Z."/>
            <person name="LaButti K."/>
            <person name="Lipzen A."/>
            <person name="Lombard V."/>
            <person name="Magnuson J."/>
            <person name="Maillard F."/>
            <person name="Murat C."/>
            <person name="Nolan M."/>
            <person name="Ohm R.A."/>
            <person name="Pangilinan J."/>
            <person name="Pereira M.F."/>
            <person name="Perotto S."/>
            <person name="Peter M."/>
            <person name="Pfister S."/>
            <person name="Riley R."/>
            <person name="Sitrit Y."/>
            <person name="Stielow J.B."/>
            <person name="Szollosi G."/>
            <person name="Zifcakova L."/>
            <person name="Stursova M."/>
            <person name="Spatafora J.W."/>
            <person name="Tedersoo L."/>
            <person name="Vaario L.M."/>
            <person name="Yamada A."/>
            <person name="Yan M."/>
            <person name="Wang P."/>
            <person name="Xu J."/>
            <person name="Bruns T."/>
            <person name="Baldrian P."/>
            <person name="Vilgalys R."/>
            <person name="Dunand C."/>
            <person name="Henrissat B."/>
            <person name="Grigoriev I.V."/>
            <person name="Hibbett D."/>
            <person name="Nagy L.G."/>
            <person name="Martin F.M."/>
        </authorList>
    </citation>
    <scope>NUCLEOTIDE SEQUENCE</scope>
    <source>
        <strain evidence="11">UP504</strain>
    </source>
</reference>
<comment type="caution">
    <text evidence="11">The sequence shown here is derived from an EMBL/GenBank/DDBJ whole genome shotgun (WGS) entry which is preliminary data.</text>
</comment>
<accession>A0A9P6B9G2</accession>
<evidence type="ECO:0000256" key="5">
    <source>
        <dbReference type="ARBA" id="ARBA00022741"/>
    </source>
</evidence>
<comment type="pathway">
    <text evidence="1 9">Carbohydrate acid metabolism; D-gluconate degradation.</text>
</comment>
<name>A0A9P6B9G2_9AGAM</name>
<evidence type="ECO:0000256" key="2">
    <source>
        <dbReference type="ARBA" id="ARBA00008420"/>
    </source>
</evidence>
<dbReference type="PANTHER" id="PTHR43442:SF3">
    <property type="entry name" value="GLUCONOKINASE-RELATED"/>
    <property type="match status" value="1"/>
</dbReference>
<evidence type="ECO:0000256" key="8">
    <source>
        <dbReference type="ARBA" id="ARBA00048090"/>
    </source>
</evidence>
<keyword evidence="5 9" id="KW-0547">Nucleotide-binding</keyword>
<dbReference type="GO" id="GO:0005975">
    <property type="term" value="P:carbohydrate metabolic process"/>
    <property type="evidence" value="ECO:0007669"/>
    <property type="project" value="InterPro"/>
</dbReference>
<dbReference type="EC" id="2.7.1.12" evidence="3 9"/>
<dbReference type="AlphaFoldDB" id="A0A9P6B9G2"/>
<dbReference type="EMBL" id="MU128914">
    <property type="protein sequence ID" value="KAF9519995.1"/>
    <property type="molecule type" value="Genomic_DNA"/>
</dbReference>
<dbReference type="GO" id="GO:0005737">
    <property type="term" value="C:cytoplasm"/>
    <property type="evidence" value="ECO:0007669"/>
    <property type="project" value="TreeGrafter"/>
</dbReference>
<dbReference type="OrthoDB" id="275177at2759"/>
<evidence type="ECO:0000256" key="6">
    <source>
        <dbReference type="ARBA" id="ARBA00022777"/>
    </source>
</evidence>
<dbReference type="Gene3D" id="3.40.50.300">
    <property type="entry name" value="P-loop containing nucleotide triphosphate hydrolases"/>
    <property type="match status" value="1"/>
</dbReference>
<dbReference type="SUPFAM" id="SSF52540">
    <property type="entry name" value="P-loop containing nucleoside triphosphate hydrolases"/>
    <property type="match status" value="1"/>
</dbReference>
<dbReference type="InterPro" id="IPR027417">
    <property type="entry name" value="P-loop_NTPase"/>
</dbReference>
<evidence type="ECO:0000256" key="4">
    <source>
        <dbReference type="ARBA" id="ARBA00022679"/>
    </source>
</evidence>
<keyword evidence="7 9" id="KW-0067">ATP-binding</keyword>
<comment type="similarity">
    <text evidence="2 9">Belongs to the gluconokinase GntK/GntV family.</text>
</comment>
<comment type="catalytic activity">
    <reaction evidence="8 9">
        <text>D-gluconate + ATP = 6-phospho-D-gluconate + ADP + H(+)</text>
        <dbReference type="Rhea" id="RHEA:19433"/>
        <dbReference type="ChEBI" id="CHEBI:15378"/>
        <dbReference type="ChEBI" id="CHEBI:18391"/>
        <dbReference type="ChEBI" id="CHEBI:30616"/>
        <dbReference type="ChEBI" id="CHEBI:58759"/>
        <dbReference type="ChEBI" id="CHEBI:456216"/>
        <dbReference type="EC" id="2.7.1.12"/>
    </reaction>
</comment>
<evidence type="ECO:0000256" key="1">
    <source>
        <dbReference type="ARBA" id="ARBA00004875"/>
    </source>
</evidence>
<gene>
    <name evidence="11" type="ORF">BS47DRAFT_918553</name>
</gene>
<dbReference type="Proteomes" id="UP000886523">
    <property type="component" value="Unassembled WGS sequence"/>
</dbReference>
<dbReference type="InterPro" id="IPR006001">
    <property type="entry name" value="Therm_gnt_kin"/>
</dbReference>
<evidence type="ECO:0000313" key="12">
    <source>
        <dbReference type="Proteomes" id="UP000886523"/>
    </source>
</evidence>
<feature type="compositionally biased region" description="Basic and acidic residues" evidence="10">
    <location>
        <begin position="120"/>
        <end position="136"/>
    </location>
</feature>
<keyword evidence="12" id="KW-1185">Reference proteome</keyword>
<evidence type="ECO:0000256" key="9">
    <source>
        <dbReference type="RuleBase" id="RU363066"/>
    </source>
</evidence>
<organism evidence="11 12">
    <name type="scientific">Hydnum rufescens UP504</name>
    <dbReference type="NCBI Taxonomy" id="1448309"/>
    <lineage>
        <taxon>Eukaryota</taxon>
        <taxon>Fungi</taxon>
        <taxon>Dikarya</taxon>
        <taxon>Basidiomycota</taxon>
        <taxon>Agaricomycotina</taxon>
        <taxon>Agaricomycetes</taxon>
        <taxon>Cantharellales</taxon>
        <taxon>Hydnaceae</taxon>
        <taxon>Hydnum</taxon>
    </lineage>
</organism>
<dbReference type="GO" id="GO:0046316">
    <property type="term" value="F:gluconokinase activity"/>
    <property type="evidence" value="ECO:0007669"/>
    <property type="project" value="UniProtKB-EC"/>
</dbReference>
<dbReference type="PANTHER" id="PTHR43442">
    <property type="entry name" value="GLUCONOKINASE-RELATED"/>
    <property type="match status" value="1"/>
</dbReference>
<evidence type="ECO:0000256" key="7">
    <source>
        <dbReference type="ARBA" id="ARBA00022840"/>
    </source>
</evidence>